<dbReference type="InterPro" id="IPR039856">
    <property type="entry name" value="EMC2-like"/>
</dbReference>
<feature type="repeat" description="TPR" evidence="3">
    <location>
        <begin position="163"/>
        <end position="196"/>
    </location>
</feature>
<evidence type="ECO:0000313" key="8">
    <source>
        <dbReference type="Proteomes" id="UP000224634"/>
    </source>
</evidence>
<dbReference type="OrthoDB" id="124397at2759"/>
<dbReference type="InterPro" id="IPR011990">
    <property type="entry name" value="TPR-like_helical_dom_sf"/>
</dbReference>
<gene>
    <name evidence="7" type="ORF">AJ80_08141</name>
</gene>
<keyword evidence="4" id="KW-0472">Membrane</keyword>
<comment type="subunit">
    <text evidence="4">Component of the ER membrane protein complex (EMC).</text>
</comment>
<evidence type="ECO:0000256" key="4">
    <source>
        <dbReference type="RuleBase" id="RU367091"/>
    </source>
</evidence>
<dbReference type="InterPro" id="IPR055217">
    <property type="entry name" value="TPR_EMC2"/>
</dbReference>
<proteinExistence type="inferred from homology"/>
<dbReference type="PANTHER" id="PTHR12760">
    <property type="entry name" value="TETRATRICOPEPTIDE REPEAT PROTEIN"/>
    <property type="match status" value="1"/>
</dbReference>
<evidence type="ECO:0000256" key="3">
    <source>
        <dbReference type="PROSITE-ProRule" id="PRU00339"/>
    </source>
</evidence>
<accession>A0A2B7XCW6</accession>
<dbReference type="AlphaFoldDB" id="A0A2B7XCW6"/>
<sequence>MSQSLLIASQGAMSPSDPSAALRLSQQAPAFLQSHSSSQPKFPFSLFAAPETPELWMQYEQLLRACLRTGDDKSARECLERLSKRFGPANDRIMGLRGLYDEALAADAGSLQNILNGYEEILAENPVNVPISKRRIALLRSMDRIADAIAALVEFLDAFPTDAEAWSELADLYHSQGMRSQAIFCLEEALLVAPNAWNLHARLGELEYISATVADSQDAALRLSADAVKRFCRSIELCDDYLRGYYGLKLSTERLLEKITGKGSSASKGEGGLPTRETLQKLQALSTRKLREIVESRAKDKQSWERNQSELIAAQALLDNYKGSQTQ</sequence>
<protein>
    <recommendedName>
        <fullName evidence="4">ER membrane protein complex subunit 2</fullName>
    </recommendedName>
</protein>
<comment type="caution">
    <text evidence="7">The sequence shown here is derived from an EMBL/GenBank/DDBJ whole genome shotgun (WGS) entry which is preliminary data.</text>
</comment>
<reference evidence="7 8" key="1">
    <citation type="submission" date="2017-10" db="EMBL/GenBank/DDBJ databases">
        <title>Comparative genomics in systemic dimorphic fungi from Ajellomycetaceae.</title>
        <authorList>
            <person name="Munoz J.F."/>
            <person name="Mcewen J.G."/>
            <person name="Clay O.K."/>
            <person name="Cuomo C.A."/>
        </authorList>
    </citation>
    <scope>NUCLEOTIDE SEQUENCE [LARGE SCALE GENOMIC DNA]</scope>
    <source>
        <strain evidence="7 8">UAMH7299</strain>
    </source>
</reference>
<keyword evidence="1" id="KW-0677">Repeat</keyword>
<keyword evidence="2 3" id="KW-0802">TPR repeat</keyword>
<dbReference type="Gene3D" id="1.25.40.10">
    <property type="entry name" value="Tetratricopeptide repeat domain"/>
    <property type="match status" value="1"/>
</dbReference>
<evidence type="ECO:0000256" key="2">
    <source>
        <dbReference type="ARBA" id="ARBA00022803"/>
    </source>
</evidence>
<dbReference type="EMBL" id="PDNA01000177">
    <property type="protein sequence ID" value="PGH06582.1"/>
    <property type="molecule type" value="Genomic_DNA"/>
</dbReference>
<dbReference type="SMART" id="SM00028">
    <property type="entry name" value="TPR"/>
    <property type="match status" value="2"/>
</dbReference>
<feature type="domain" description="EMC2 TPR-like" evidence="6">
    <location>
        <begin position="109"/>
        <end position="207"/>
    </location>
</feature>
<organism evidence="7 8">
    <name type="scientific">Polytolypa hystricis (strain UAMH7299)</name>
    <dbReference type="NCBI Taxonomy" id="1447883"/>
    <lineage>
        <taxon>Eukaryota</taxon>
        <taxon>Fungi</taxon>
        <taxon>Dikarya</taxon>
        <taxon>Ascomycota</taxon>
        <taxon>Pezizomycotina</taxon>
        <taxon>Eurotiomycetes</taxon>
        <taxon>Eurotiomycetidae</taxon>
        <taxon>Onygenales</taxon>
        <taxon>Onygenales incertae sedis</taxon>
        <taxon>Polytolypa</taxon>
    </lineage>
</organism>
<dbReference type="GO" id="GO:0072546">
    <property type="term" value="C:EMC complex"/>
    <property type="evidence" value="ECO:0007669"/>
    <property type="project" value="UniProtKB-UniRule"/>
</dbReference>
<feature type="compositionally biased region" description="Polar residues" evidence="5">
    <location>
        <begin position="1"/>
        <end position="17"/>
    </location>
</feature>
<comment type="similarity">
    <text evidence="4">Belongs to the EMC2 family.</text>
</comment>
<evidence type="ECO:0000256" key="5">
    <source>
        <dbReference type="SAM" id="MobiDB-lite"/>
    </source>
</evidence>
<dbReference type="STRING" id="1447883.A0A2B7XCW6"/>
<dbReference type="SUPFAM" id="SSF48452">
    <property type="entry name" value="TPR-like"/>
    <property type="match status" value="1"/>
</dbReference>
<feature type="region of interest" description="Disordered" evidence="5">
    <location>
        <begin position="1"/>
        <end position="20"/>
    </location>
</feature>
<keyword evidence="4" id="KW-0256">Endoplasmic reticulum</keyword>
<keyword evidence="8" id="KW-1185">Reference proteome</keyword>
<dbReference type="Proteomes" id="UP000224634">
    <property type="component" value="Unassembled WGS sequence"/>
</dbReference>
<evidence type="ECO:0000259" key="6">
    <source>
        <dbReference type="Pfam" id="PF22890"/>
    </source>
</evidence>
<dbReference type="PROSITE" id="PS50005">
    <property type="entry name" value="TPR"/>
    <property type="match status" value="1"/>
</dbReference>
<dbReference type="FunFam" id="1.25.40.10:FF:001208">
    <property type="entry name" value="Tetratricopeptide repeat domain-containing protein"/>
    <property type="match status" value="1"/>
</dbReference>
<evidence type="ECO:0000256" key="1">
    <source>
        <dbReference type="ARBA" id="ARBA00022737"/>
    </source>
</evidence>
<comment type="subcellular location">
    <subcellularLocation>
        <location evidence="4">Endoplasmic reticulum membrane</location>
        <topology evidence="4">Peripheral membrane protein</topology>
        <orientation evidence="4">Cytoplasmic side</orientation>
    </subcellularLocation>
</comment>
<dbReference type="Pfam" id="PF22890">
    <property type="entry name" value="TPR_EMC2"/>
    <property type="match status" value="1"/>
</dbReference>
<name>A0A2B7XCW6_POLH7</name>
<dbReference type="InterPro" id="IPR019734">
    <property type="entry name" value="TPR_rpt"/>
</dbReference>
<evidence type="ECO:0000313" key="7">
    <source>
        <dbReference type="EMBL" id="PGH06582.1"/>
    </source>
</evidence>
<comment type="function">
    <text evidence="4">Part of the endoplasmic reticulum membrane protein complex (EMC) that enables the energy-independent insertion into endoplasmic reticulum membranes of newly synthesized membrane proteins.</text>
</comment>